<keyword evidence="6" id="KW-0408">Iron</keyword>
<dbReference type="STRING" id="632772.ROP_26720"/>
<evidence type="ECO:0000313" key="10">
    <source>
        <dbReference type="EMBL" id="BAH50919.1"/>
    </source>
</evidence>
<evidence type="ECO:0000256" key="5">
    <source>
        <dbReference type="ARBA" id="ARBA00023002"/>
    </source>
</evidence>
<dbReference type="InterPro" id="IPR017927">
    <property type="entry name" value="FAD-bd_FR_type"/>
</dbReference>
<dbReference type="SUPFAM" id="SSF63380">
    <property type="entry name" value="Riboflavin synthase domain-like"/>
    <property type="match status" value="1"/>
</dbReference>
<dbReference type="Gene3D" id="3.40.50.80">
    <property type="entry name" value="Nucleotide-binding domain of ferredoxin-NADP reductase (FNR) module"/>
    <property type="match status" value="1"/>
</dbReference>
<dbReference type="InterPro" id="IPR050415">
    <property type="entry name" value="MRET"/>
</dbReference>
<dbReference type="PANTHER" id="PTHR47354">
    <property type="entry name" value="NADH OXIDOREDUCTASE HCR"/>
    <property type="match status" value="1"/>
</dbReference>
<dbReference type="SUPFAM" id="SSF54292">
    <property type="entry name" value="2Fe-2S ferredoxin-like"/>
    <property type="match status" value="1"/>
</dbReference>
<dbReference type="PROSITE" id="PS51085">
    <property type="entry name" value="2FE2S_FER_2"/>
    <property type="match status" value="1"/>
</dbReference>
<comment type="cofactor">
    <cofactor evidence="1">
        <name>FAD</name>
        <dbReference type="ChEBI" id="CHEBI:57692"/>
    </cofactor>
</comment>
<keyword evidence="7" id="KW-0411">Iron-sulfur</keyword>
<dbReference type="RefSeq" id="WP_012689875.1">
    <property type="nucleotide sequence ID" value="NC_012522.1"/>
</dbReference>
<dbReference type="SUPFAM" id="SSF52343">
    <property type="entry name" value="Ferredoxin reductase-like, C-terminal NADP-linked domain"/>
    <property type="match status" value="1"/>
</dbReference>
<organism evidence="10 11">
    <name type="scientific">Rhodococcus opacus (strain B4)</name>
    <dbReference type="NCBI Taxonomy" id="632772"/>
    <lineage>
        <taxon>Bacteria</taxon>
        <taxon>Bacillati</taxon>
        <taxon>Actinomycetota</taxon>
        <taxon>Actinomycetes</taxon>
        <taxon>Mycobacteriales</taxon>
        <taxon>Nocardiaceae</taxon>
        <taxon>Rhodococcus</taxon>
    </lineage>
</organism>
<feature type="domain" description="FAD-binding FR-type" evidence="9">
    <location>
        <begin position="11"/>
        <end position="113"/>
    </location>
</feature>
<dbReference type="EMBL" id="AP011115">
    <property type="protein sequence ID" value="BAH50919.1"/>
    <property type="molecule type" value="Genomic_DNA"/>
</dbReference>
<name>C1B4Z3_RHOOB</name>
<evidence type="ECO:0000256" key="1">
    <source>
        <dbReference type="ARBA" id="ARBA00001974"/>
    </source>
</evidence>
<dbReference type="CDD" id="cd06185">
    <property type="entry name" value="PDR_like"/>
    <property type="match status" value="1"/>
</dbReference>
<dbReference type="PATRIC" id="fig|632772.20.peg.2795"/>
<dbReference type="HOGENOM" id="CLU_003827_17_0_11"/>
<dbReference type="PROSITE" id="PS51384">
    <property type="entry name" value="FAD_FR"/>
    <property type="match status" value="1"/>
</dbReference>
<dbReference type="Pfam" id="PF00111">
    <property type="entry name" value="Fer2"/>
    <property type="match status" value="1"/>
</dbReference>
<proteinExistence type="predicted"/>
<dbReference type="PANTHER" id="PTHR47354:SF1">
    <property type="entry name" value="CARNITINE MONOOXYGENASE REDUCTASE SUBUNIT"/>
    <property type="match status" value="1"/>
</dbReference>
<keyword evidence="4" id="KW-0479">Metal-binding</keyword>
<feature type="domain" description="2Fe-2S ferredoxin-type" evidence="8">
    <location>
        <begin position="237"/>
        <end position="322"/>
    </location>
</feature>
<dbReference type="InterPro" id="IPR006058">
    <property type="entry name" value="2Fe2S_fd_BS"/>
</dbReference>
<keyword evidence="5" id="KW-0560">Oxidoreductase</keyword>
<gene>
    <name evidence="10" type="ordered locus">ROP_26720</name>
</gene>
<dbReference type="PROSITE" id="PS00197">
    <property type="entry name" value="2FE2S_FER_1"/>
    <property type="match status" value="1"/>
</dbReference>
<evidence type="ECO:0000313" key="11">
    <source>
        <dbReference type="Proteomes" id="UP000002212"/>
    </source>
</evidence>
<dbReference type="Proteomes" id="UP000002212">
    <property type="component" value="Chromosome"/>
</dbReference>
<evidence type="ECO:0000259" key="8">
    <source>
        <dbReference type="PROSITE" id="PS51085"/>
    </source>
</evidence>
<reference evidence="10 11" key="1">
    <citation type="submission" date="2009-03" db="EMBL/GenBank/DDBJ databases">
        <title>Comparison of the complete genome sequences of Rhodococcus erythropolis PR4 and Rhodococcus opacus B4.</title>
        <authorList>
            <person name="Takarada H."/>
            <person name="Sekine M."/>
            <person name="Hosoyama A."/>
            <person name="Yamada R."/>
            <person name="Fujisawa T."/>
            <person name="Omata S."/>
            <person name="Shimizu A."/>
            <person name="Tsukatani N."/>
            <person name="Tanikawa S."/>
            <person name="Fujita N."/>
            <person name="Harayama S."/>
        </authorList>
    </citation>
    <scope>NUCLEOTIDE SEQUENCE [LARGE SCALE GENOMIC DNA]</scope>
    <source>
        <strain evidence="10 11">B4</strain>
    </source>
</reference>
<dbReference type="InterPro" id="IPR017938">
    <property type="entry name" value="Riboflavin_synthase-like_b-brl"/>
</dbReference>
<dbReference type="Gene3D" id="3.10.20.30">
    <property type="match status" value="1"/>
</dbReference>
<keyword evidence="2" id="KW-0285">Flavoprotein</keyword>
<evidence type="ECO:0000256" key="7">
    <source>
        <dbReference type="ARBA" id="ARBA00023014"/>
    </source>
</evidence>
<dbReference type="GO" id="GO:0046872">
    <property type="term" value="F:metal ion binding"/>
    <property type="evidence" value="ECO:0007669"/>
    <property type="project" value="UniProtKB-KW"/>
</dbReference>
<dbReference type="AlphaFoldDB" id="C1B4Z3"/>
<dbReference type="OrthoDB" id="502624at2"/>
<dbReference type="Gene3D" id="2.40.30.10">
    <property type="entry name" value="Translation factors"/>
    <property type="match status" value="1"/>
</dbReference>
<dbReference type="GO" id="GO:0051537">
    <property type="term" value="F:2 iron, 2 sulfur cluster binding"/>
    <property type="evidence" value="ECO:0007669"/>
    <property type="project" value="UniProtKB-KW"/>
</dbReference>
<accession>C1B4Z3</accession>
<dbReference type="InterPro" id="IPR001041">
    <property type="entry name" value="2Fe-2S_ferredoxin-type"/>
</dbReference>
<sequence>MSQNPVSSGTPADAALRVDAKVVVAEGVVALTLRHPTGRRLPDWAPGAHIDLVLPNGLTRQYSLCGDRWDAHSYRVGVLREPSGRGGSAYVHDELAVGDLVGVGGPRNNFPLVPSQKYLFVAGGIGITPLLPMIRQAELIGADWRLVYGGRTRTSMAFREELAAYGDRVVFLPRDERGLPDLPAYLAEATDAKVYVCGPGALLAAVEKCCADWAVGRLRTERFVPKDRGAPLRNEPFEVELARSGLAVTVNPGATVLDAVQAAGVNVLSSCRGGTCGTCETTVLAGAPDHRDSVLDDDERSAGDCMLICVSRSCSDRLVLDL</sequence>
<dbReference type="InterPro" id="IPR039261">
    <property type="entry name" value="FNR_nucleotide-bd"/>
</dbReference>
<evidence type="ECO:0000256" key="4">
    <source>
        <dbReference type="ARBA" id="ARBA00022723"/>
    </source>
</evidence>
<protein>
    <submittedName>
        <fullName evidence="10">Oxidoreductase</fullName>
    </submittedName>
</protein>
<evidence type="ECO:0000256" key="3">
    <source>
        <dbReference type="ARBA" id="ARBA00022714"/>
    </source>
</evidence>
<dbReference type="KEGG" id="rop:ROP_26720"/>
<dbReference type="PRINTS" id="PR00409">
    <property type="entry name" value="PHDIOXRDTASE"/>
</dbReference>
<dbReference type="InterPro" id="IPR012675">
    <property type="entry name" value="Beta-grasp_dom_sf"/>
</dbReference>
<dbReference type="GO" id="GO:0016491">
    <property type="term" value="F:oxidoreductase activity"/>
    <property type="evidence" value="ECO:0007669"/>
    <property type="project" value="UniProtKB-KW"/>
</dbReference>
<keyword evidence="3" id="KW-0001">2Fe-2S</keyword>
<dbReference type="CDD" id="cd00207">
    <property type="entry name" value="fer2"/>
    <property type="match status" value="1"/>
</dbReference>
<evidence type="ECO:0000256" key="2">
    <source>
        <dbReference type="ARBA" id="ARBA00022630"/>
    </source>
</evidence>
<evidence type="ECO:0000259" key="9">
    <source>
        <dbReference type="PROSITE" id="PS51384"/>
    </source>
</evidence>
<evidence type="ECO:0000256" key="6">
    <source>
        <dbReference type="ARBA" id="ARBA00023004"/>
    </source>
</evidence>
<dbReference type="InterPro" id="IPR036010">
    <property type="entry name" value="2Fe-2S_ferredoxin-like_sf"/>
</dbReference>